<comment type="function">
    <text evidence="6">Protease that catalyzes two essential functions in the SUMO pathway: processing of full-length SUMOs to their mature forms and deconjugation of SUMO from targeted proteins.</text>
</comment>
<evidence type="ECO:0000256" key="6">
    <source>
        <dbReference type="ARBA" id="ARBA00057729"/>
    </source>
</evidence>
<evidence type="ECO:0000256" key="7">
    <source>
        <dbReference type="SAM" id="MobiDB-lite"/>
    </source>
</evidence>
<feature type="region of interest" description="Disordered" evidence="7">
    <location>
        <begin position="154"/>
        <end position="187"/>
    </location>
</feature>
<evidence type="ECO:0000256" key="3">
    <source>
        <dbReference type="ARBA" id="ARBA00022786"/>
    </source>
</evidence>
<dbReference type="PANTHER" id="PTHR47764">
    <property type="entry name" value="UBIQUITIN-LIKE-SPECIFIC PROTEASE 2B-RELATED"/>
    <property type="match status" value="1"/>
</dbReference>
<dbReference type="EMBL" id="CP144691">
    <property type="protein sequence ID" value="WVY92773.1"/>
    <property type="molecule type" value="Genomic_DNA"/>
</dbReference>
<dbReference type="Gene3D" id="1.10.418.20">
    <property type="match status" value="1"/>
</dbReference>
<protein>
    <recommendedName>
        <fullName evidence="8">Ubiquitin-like protease family profile domain-containing protein</fullName>
    </recommendedName>
</protein>
<gene>
    <name evidence="9" type="ORF">V8G54_031861</name>
</gene>
<dbReference type="InterPro" id="IPR057375">
    <property type="entry name" value="ULP2A/B_PH"/>
</dbReference>
<evidence type="ECO:0000256" key="2">
    <source>
        <dbReference type="ARBA" id="ARBA00022670"/>
    </source>
</evidence>
<dbReference type="AlphaFoldDB" id="A0AAQ3RHB9"/>
<dbReference type="InterPro" id="IPR038765">
    <property type="entry name" value="Papain-like_cys_pep_sf"/>
</dbReference>
<dbReference type="GO" id="GO:0008234">
    <property type="term" value="F:cysteine-type peptidase activity"/>
    <property type="evidence" value="ECO:0007669"/>
    <property type="project" value="UniProtKB-KW"/>
</dbReference>
<evidence type="ECO:0000259" key="8">
    <source>
        <dbReference type="PROSITE" id="PS50600"/>
    </source>
</evidence>
<dbReference type="SUPFAM" id="SSF54001">
    <property type="entry name" value="Cysteine proteinases"/>
    <property type="match status" value="1"/>
</dbReference>
<dbReference type="Pfam" id="PF25352">
    <property type="entry name" value="PH_ULP"/>
    <property type="match status" value="1"/>
</dbReference>
<organism evidence="9 10">
    <name type="scientific">Vigna mungo</name>
    <name type="common">Black gram</name>
    <name type="synonym">Phaseolus mungo</name>
    <dbReference type="NCBI Taxonomy" id="3915"/>
    <lineage>
        <taxon>Eukaryota</taxon>
        <taxon>Viridiplantae</taxon>
        <taxon>Streptophyta</taxon>
        <taxon>Embryophyta</taxon>
        <taxon>Tracheophyta</taxon>
        <taxon>Spermatophyta</taxon>
        <taxon>Magnoliopsida</taxon>
        <taxon>eudicotyledons</taxon>
        <taxon>Gunneridae</taxon>
        <taxon>Pentapetalae</taxon>
        <taxon>rosids</taxon>
        <taxon>fabids</taxon>
        <taxon>Fabales</taxon>
        <taxon>Fabaceae</taxon>
        <taxon>Papilionoideae</taxon>
        <taxon>50 kb inversion clade</taxon>
        <taxon>NPAAA clade</taxon>
        <taxon>indigoferoid/millettioid clade</taxon>
        <taxon>Phaseoleae</taxon>
        <taxon>Vigna</taxon>
    </lineage>
</organism>
<dbReference type="GO" id="GO:0006508">
    <property type="term" value="P:proteolysis"/>
    <property type="evidence" value="ECO:0007669"/>
    <property type="project" value="UniProtKB-KW"/>
</dbReference>
<dbReference type="Pfam" id="PF02902">
    <property type="entry name" value="Peptidase_C48"/>
    <property type="match status" value="1"/>
</dbReference>
<reference evidence="9 10" key="1">
    <citation type="journal article" date="2023" name="Life. Sci Alliance">
        <title>Evolutionary insights into 3D genome organization and epigenetic landscape of Vigna mungo.</title>
        <authorList>
            <person name="Junaid A."/>
            <person name="Singh B."/>
            <person name="Bhatia S."/>
        </authorList>
    </citation>
    <scope>NUCLEOTIDE SEQUENCE [LARGE SCALE GENOMIC DNA]</scope>
    <source>
        <strain evidence="9">Urdbean</strain>
    </source>
</reference>
<dbReference type="PANTHER" id="PTHR47764:SF12">
    <property type="entry name" value="ULP1 PROTEASE FAMILY, CARBOXY-TERMINAL DOMAIN PROTEIN"/>
    <property type="match status" value="1"/>
</dbReference>
<evidence type="ECO:0000313" key="10">
    <source>
        <dbReference type="Proteomes" id="UP001374535"/>
    </source>
</evidence>
<evidence type="ECO:0000256" key="5">
    <source>
        <dbReference type="ARBA" id="ARBA00022807"/>
    </source>
</evidence>
<proteinExistence type="inferred from homology"/>
<evidence type="ECO:0000313" key="9">
    <source>
        <dbReference type="EMBL" id="WVY92773.1"/>
    </source>
</evidence>
<evidence type="ECO:0000256" key="4">
    <source>
        <dbReference type="ARBA" id="ARBA00022801"/>
    </source>
</evidence>
<sequence length="983" mass="111671">MTRRPRSSSSSFSTKKFDVFEFNEEDHSIEKVSKRILRKFQNPSKSRSSPITKYDFLQAFTSGSNCRPVSIDITADHINLDDEQEEEVSRCSMEELADQPLEVVDDDDGREHDDGYDREKIDTQSSIDTPLPLSADKEISGCGDFVESDFDSKNQSLGVASDDDDDASQMSSSSTSSSNPPEDEVDFGDQLVEHDDSAAFVIGAKNLILAFKRLFLRPVDIPDKANWFFHVQNVEEKVVDVIPDFIQFEDLYSTRSQLTFSCNSLKLEGSTSNGTRETLKIEWPTEDIIKIESCWFENIETALINLLLKSKDCSEAGNTNQNPDFKLLKFAVYDSFWYKAEEAIKLLDTRYTDIWSTLFDINVDNSGNISALGQHYFFSQNRYFPNFDEAFDEVIYPKGEPDAVSISKRDVELLQPQTFINDTIIDFYIKYLKNKLPTDEQDRFHFFNSFFFRKLADLDKDPASACDGRAAFQRVRKWTRKVNLFEKDYILIPINYSLHWSLIAICHPGEVTCYQDEEMNESSKIPCILHMDSLQGTHKGLKNIFQSYLCEEWKERHGNVVDDVSSKFLHMRFISLELPQQDNLYDCGLFLLHYVERFLEEAPVNFNPFMITKFSDFLSSNWFPPPEASLKRSHIQNLIYDIFENNSLQARPTDCLDKGLPSEDPAIVVQTKVEEDSLTGCSYSDLWCVKSPLNSSAELETADIQYPTASPGRVSPCMGGPAVVSKDWRVISRSDCLQMSACHKRGFLSPLKEIDECSEETAVSVEREKSQLVYDFPSTSYVRKDHGASELSEHGLSVNFMKSVDDHSLSRTCARLSSFPLNTSTHENQLLKKIDVEDKTVVDYPSTSGQELTDYVVPDSPAANDVVSFLSHSSFLEYMNSLTTHQILDSTQKRSLEEDTIVNKEKAVTFESDGEVTKRPNPMNAYVVPDSPGADDADMIIIVESPSSVREYEPDAKRPKLTNKDGAPRRMLTRSMLKGACVL</sequence>
<comment type="similarity">
    <text evidence="1">Belongs to the peptidase C48 family.</text>
</comment>
<dbReference type="Proteomes" id="UP001374535">
    <property type="component" value="Chromosome 10"/>
</dbReference>
<dbReference type="FunFam" id="3.30.310.130:FF:000006">
    <property type="entry name" value="Probable ubiquitin-like-specific protease 2B"/>
    <property type="match status" value="1"/>
</dbReference>
<keyword evidence="5" id="KW-0788">Thiol protease</keyword>
<name>A0AAQ3RHB9_VIGMU</name>
<feature type="compositionally biased region" description="Low complexity" evidence="7">
    <location>
        <begin position="168"/>
        <end position="178"/>
    </location>
</feature>
<accession>A0AAQ3RHB9</accession>
<keyword evidence="3" id="KW-0833">Ubl conjugation pathway</keyword>
<dbReference type="InterPro" id="IPR003653">
    <property type="entry name" value="Peptidase_C48_C"/>
</dbReference>
<dbReference type="PROSITE" id="PS50600">
    <property type="entry name" value="ULP_PROTEASE"/>
    <property type="match status" value="1"/>
</dbReference>
<feature type="region of interest" description="Disordered" evidence="7">
    <location>
        <begin position="82"/>
        <end position="133"/>
    </location>
</feature>
<keyword evidence="4" id="KW-0378">Hydrolase</keyword>
<keyword evidence="10" id="KW-1185">Reference proteome</keyword>
<feature type="domain" description="Ubiquitin-like protease family profile" evidence="8">
    <location>
        <begin position="404"/>
        <end position="598"/>
    </location>
</feature>
<evidence type="ECO:0000256" key="1">
    <source>
        <dbReference type="ARBA" id="ARBA00005234"/>
    </source>
</evidence>
<dbReference type="Gene3D" id="3.30.310.130">
    <property type="entry name" value="Ubiquitin-related"/>
    <property type="match status" value="1"/>
</dbReference>
<keyword evidence="2" id="KW-0645">Protease</keyword>
<feature type="compositionally biased region" description="Basic and acidic residues" evidence="7">
    <location>
        <begin position="109"/>
        <end position="122"/>
    </location>
</feature>